<evidence type="ECO:0000256" key="4">
    <source>
        <dbReference type="ARBA" id="ARBA00022679"/>
    </source>
</evidence>
<evidence type="ECO:0000256" key="6">
    <source>
        <dbReference type="ARBA" id="ARBA00022741"/>
    </source>
</evidence>
<comment type="function">
    <text evidence="11">Catalyzes the phosphorylation of the hydroxyl group of 4-methyl-5-beta-hydroxyethylthiazole (THZ).</text>
</comment>
<keyword evidence="7 11" id="KW-0418">Kinase</keyword>
<organism evidence="12 13">
    <name type="scientific">Anaerococcus murdochii</name>
    <dbReference type="NCBI Taxonomy" id="411577"/>
    <lineage>
        <taxon>Bacteria</taxon>
        <taxon>Bacillati</taxon>
        <taxon>Bacillota</taxon>
        <taxon>Tissierellia</taxon>
        <taxon>Tissierellales</taxon>
        <taxon>Peptoniphilaceae</taxon>
        <taxon>Anaerococcus</taxon>
    </lineage>
</organism>
<feature type="binding site" evidence="11">
    <location>
        <position position="122"/>
    </location>
    <ligand>
        <name>ATP</name>
        <dbReference type="ChEBI" id="CHEBI:30616"/>
    </ligand>
</feature>
<protein>
    <recommendedName>
        <fullName evidence="11">Hydroxyethylthiazole kinase</fullName>
        <ecNumber evidence="11">2.7.1.50</ecNumber>
    </recommendedName>
    <alternativeName>
        <fullName evidence="11">4-methyl-5-beta-hydroxyethylthiazole kinase</fullName>
        <shortName evidence="11">TH kinase</shortName>
        <shortName evidence="11">Thz kinase</shortName>
    </alternativeName>
</protein>
<evidence type="ECO:0000256" key="9">
    <source>
        <dbReference type="ARBA" id="ARBA00022842"/>
    </source>
</evidence>
<comment type="caution">
    <text evidence="11">Lacks conserved residue(s) required for the propagation of feature annotation.</text>
</comment>
<comment type="similarity">
    <text evidence="11">Belongs to the Thz kinase family.</text>
</comment>
<keyword evidence="10 11" id="KW-0784">Thiamine biosynthesis</keyword>
<sequence length="273" mass="29734">MFDLEKILEARDRLKEKSPLVHAITHPIAINMVANVILFMGAKAICAAHPQEVGEIVKMVDSLSINLGNITAERMVAIDLAAQAANEKKISLSIDMVGVGASTLRYNFAMDLLGKYHFDLIKGNSSEIRALAKGKSNARGIDVGKADEISKENIEEIAREVRNLAKKYQTTVLVTGKTDLVVTKDSFYTVDNGVETLSKITGTGCMVTAMISSFMAVTDPVSASLIGLLVMEIAAEKADTEGLYTFFVNLMDQIGLISDCEIREKAKVREIKF</sequence>
<proteinExistence type="inferred from homology"/>
<dbReference type="InterPro" id="IPR000417">
    <property type="entry name" value="Hyethyz_kinase"/>
</dbReference>
<feature type="binding site" evidence="11">
    <location>
        <position position="202"/>
    </location>
    <ligand>
        <name>substrate</name>
    </ligand>
</feature>
<name>A0ABS7SXG8_9FIRM</name>
<dbReference type="Gene3D" id="3.40.1190.20">
    <property type="match status" value="1"/>
</dbReference>
<gene>
    <name evidence="11 12" type="primary">thiM</name>
    <name evidence="12" type="ORF">K8P03_02630</name>
</gene>
<reference evidence="12 13" key="1">
    <citation type="submission" date="2021-08" db="EMBL/GenBank/DDBJ databases">
        <title>FDA dAtabase for Regulatory Grade micrObial Sequences (FDA-ARGOS): Supporting development and validation of Infectious Disease Dx tests.</title>
        <authorList>
            <person name="Sproer C."/>
            <person name="Gronow S."/>
            <person name="Severitt S."/>
            <person name="Schroder I."/>
            <person name="Tallon L."/>
            <person name="Sadzewicz L."/>
            <person name="Zhao X."/>
            <person name="Boylan J."/>
            <person name="Ott S."/>
            <person name="Bowen H."/>
            <person name="Vavikolanu K."/>
            <person name="Hazen T."/>
            <person name="Aluvathingal J."/>
            <person name="Nadendla S."/>
            <person name="Lowell S."/>
            <person name="Myers T."/>
            <person name="Yan Y."/>
            <person name="Sichtig H."/>
        </authorList>
    </citation>
    <scope>NUCLEOTIDE SEQUENCE [LARGE SCALE GENOMIC DNA]</scope>
    <source>
        <strain evidence="12 13">FDAARGOS_1460</strain>
    </source>
</reference>
<keyword evidence="5 11" id="KW-0479">Metal-binding</keyword>
<dbReference type="RefSeq" id="WP_223418105.1">
    <property type="nucleotide sequence ID" value="NZ_JAIPME010000002.1"/>
</dbReference>
<keyword evidence="13" id="KW-1185">Reference proteome</keyword>
<evidence type="ECO:0000313" key="12">
    <source>
        <dbReference type="EMBL" id="MBZ2386196.1"/>
    </source>
</evidence>
<evidence type="ECO:0000256" key="2">
    <source>
        <dbReference type="ARBA" id="ARBA00001946"/>
    </source>
</evidence>
<evidence type="ECO:0000256" key="1">
    <source>
        <dbReference type="ARBA" id="ARBA00001771"/>
    </source>
</evidence>
<feature type="binding site" evidence="11">
    <location>
        <position position="175"/>
    </location>
    <ligand>
        <name>ATP</name>
        <dbReference type="ChEBI" id="CHEBI:30616"/>
    </ligand>
</feature>
<keyword evidence="9 11" id="KW-0460">Magnesium</keyword>
<dbReference type="EMBL" id="JAIPME010000002">
    <property type="protein sequence ID" value="MBZ2386196.1"/>
    <property type="molecule type" value="Genomic_DNA"/>
</dbReference>
<dbReference type="PRINTS" id="PR01099">
    <property type="entry name" value="HYETHTZKNASE"/>
</dbReference>
<accession>A0ABS7SXG8</accession>
<evidence type="ECO:0000256" key="3">
    <source>
        <dbReference type="ARBA" id="ARBA00004868"/>
    </source>
</evidence>
<dbReference type="HAMAP" id="MF_00228">
    <property type="entry name" value="Thz_kinase"/>
    <property type="match status" value="1"/>
</dbReference>
<keyword evidence="4 11" id="KW-0808">Transferase</keyword>
<evidence type="ECO:0000256" key="8">
    <source>
        <dbReference type="ARBA" id="ARBA00022840"/>
    </source>
</evidence>
<dbReference type="CDD" id="cd01170">
    <property type="entry name" value="THZ_kinase"/>
    <property type="match status" value="1"/>
</dbReference>
<evidence type="ECO:0000256" key="10">
    <source>
        <dbReference type="ARBA" id="ARBA00022977"/>
    </source>
</evidence>
<comment type="cofactor">
    <cofactor evidence="2 11">
        <name>Mg(2+)</name>
        <dbReference type="ChEBI" id="CHEBI:18420"/>
    </cofactor>
</comment>
<keyword evidence="6 11" id="KW-0547">Nucleotide-binding</keyword>
<evidence type="ECO:0000256" key="7">
    <source>
        <dbReference type="ARBA" id="ARBA00022777"/>
    </source>
</evidence>
<evidence type="ECO:0000256" key="5">
    <source>
        <dbReference type="ARBA" id="ARBA00022723"/>
    </source>
</evidence>
<evidence type="ECO:0000313" key="13">
    <source>
        <dbReference type="Proteomes" id="UP000734271"/>
    </source>
</evidence>
<comment type="caution">
    <text evidence="12">The sequence shown here is derived from an EMBL/GenBank/DDBJ whole genome shotgun (WGS) entry which is preliminary data.</text>
</comment>
<evidence type="ECO:0000256" key="11">
    <source>
        <dbReference type="HAMAP-Rule" id="MF_00228"/>
    </source>
</evidence>
<dbReference type="NCBIfam" id="NF006830">
    <property type="entry name" value="PRK09355.1"/>
    <property type="match status" value="1"/>
</dbReference>
<dbReference type="Pfam" id="PF02110">
    <property type="entry name" value="HK"/>
    <property type="match status" value="1"/>
</dbReference>
<comment type="pathway">
    <text evidence="3 11">Cofactor biosynthesis; thiamine diphosphate biosynthesis; 4-methyl-5-(2-phosphoethyl)-thiazole from 5-(2-hydroxyethyl)-4-methylthiazole: step 1/1.</text>
</comment>
<dbReference type="InterPro" id="IPR029056">
    <property type="entry name" value="Ribokinase-like"/>
</dbReference>
<dbReference type="SUPFAM" id="SSF53613">
    <property type="entry name" value="Ribokinase-like"/>
    <property type="match status" value="1"/>
</dbReference>
<dbReference type="PIRSF" id="PIRSF000513">
    <property type="entry name" value="Thz_kinase"/>
    <property type="match status" value="1"/>
</dbReference>
<dbReference type="EC" id="2.7.1.50" evidence="11"/>
<dbReference type="Proteomes" id="UP000734271">
    <property type="component" value="Unassembled WGS sequence"/>
</dbReference>
<dbReference type="GO" id="GO:0004417">
    <property type="term" value="F:hydroxyethylthiazole kinase activity"/>
    <property type="evidence" value="ECO:0007669"/>
    <property type="project" value="UniProtKB-EC"/>
</dbReference>
<keyword evidence="8 11" id="KW-0067">ATP-binding</keyword>
<comment type="catalytic activity">
    <reaction evidence="1 11">
        <text>5-(2-hydroxyethyl)-4-methylthiazole + ATP = 4-methyl-5-(2-phosphooxyethyl)-thiazole + ADP + H(+)</text>
        <dbReference type="Rhea" id="RHEA:24212"/>
        <dbReference type="ChEBI" id="CHEBI:15378"/>
        <dbReference type="ChEBI" id="CHEBI:17957"/>
        <dbReference type="ChEBI" id="CHEBI:30616"/>
        <dbReference type="ChEBI" id="CHEBI:58296"/>
        <dbReference type="ChEBI" id="CHEBI:456216"/>
        <dbReference type="EC" id="2.7.1.50"/>
    </reaction>
</comment>